<dbReference type="InterPro" id="IPR036397">
    <property type="entry name" value="RNaseH_sf"/>
</dbReference>
<name>A0A484LWN1_9ASTE</name>
<dbReference type="SUPFAM" id="SSF53098">
    <property type="entry name" value="Ribonuclease H-like"/>
    <property type="match status" value="1"/>
</dbReference>
<dbReference type="EMBL" id="OOIL02002237">
    <property type="protein sequence ID" value="VFQ80941.1"/>
    <property type="molecule type" value="Genomic_DNA"/>
</dbReference>
<dbReference type="GO" id="GO:0003676">
    <property type="term" value="F:nucleic acid binding"/>
    <property type="evidence" value="ECO:0007669"/>
    <property type="project" value="InterPro"/>
</dbReference>
<sequence>MNRGVEEYLHAYVVEKPKQWLLLLPWAEFAINTSYHSGLRMTPFQALYGRAPPSILPYSGGECEVPAVDELLSERTALLHRLRDNLHAAQEPSLISTTVTLVNNIFLGHSSRATAIYMPKSTNGLFGNF</sequence>
<dbReference type="InterPro" id="IPR012337">
    <property type="entry name" value="RNaseH-like_sf"/>
</dbReference>
<organism evidence="1 2">
    <name type="scientific">Cuscuta campestris</name>
    <dbReference type="NCBI Taxonomy" id="132261"/>
    <lineage>
        <taxon>Eukaryota</taxon>
        <taxon>Viridiplantae</taxon>
        <taxon>Streptophyta</taxon>
        <taxon>Embryophyta</taxon>
        <taxon>Tracheophyta</taxon>
        <taxon>Spermatophyta</taxon>
        <taxon>Magnoliopsida</taxon>
        <taxon>eudicotyledons</taxon>
        <taxon>Gunneridae</taxon>
        <taxon>Pentapetalae</taxon>
        <taxon>asterids</taxon>
        <taxon>lamiids</taxon>
        <taxon>Solanales</taxon>
        <taxon>Convolvulaceae</taxon>
        <taxon>Cuscuteae</taxon>
        <taxon>Cuscuta</taxon>
        <taxon>Cuscuta subgen. Grammica</taxon>
        <taxon>Cuscuta sect. Cleistogrammica</taxon>
    </lineage>
</organism>
<protein>
    <recommendedName>
        <fullName evidence="3">Integrase catalytic domain-containing protein</fullName>
    </recommendedName>
</protein>
<evidence type="ECO:0000313" key="1">
    <source>
        <dbReference type="EMBL" id="VFQ80941.1"/>
    </source>
</evidence>
<dbReference type="OrthoDB" id="998058at2759"/>
<dbReference type="AlphaFoldDB" id="A0A484LWN1"/>
<proteinExistence type="predicted"/>
<dbReference type="Proteomes" id="UP000595140">
    <property type="component" value="Unassembled WGS sequence"/>
</dbReference>
<evidence type="ECO:0000313" key="2">
    <source>
        <dbReference type="Proteomes" id="UP000595140"/>
    </source>
</evidence>
<keyword evidence="2" id="KW-1185">Reference proteome</keyword>
<evidence type="ECO:0008006" key="3">
    <source>
        <dbReference type="Google" id="ProtNLM"/>
    </source>
</evidence>
<gene>
    <name evidence="1" type="ORF">CCAM_LOCUS22717</name>
</gene>
<dbReference type="Gene3D" id="3.30.420.10">
    <property type="entry name" value="Ribonuclease H-like superfamily/Ribonuclease H"/>
    <property type="match status" value="1"/>
</dbReference>
<reference evidence="1 2" key="1">
    <citation type="submission" date="2018-04" db="EMBL/GenBank/DDBJ databases">
        <authorList>
            <person name="Vogel A."/>
        </authorList>
    </citation>
    <scope>NUCLEOTIDE SEQUENCE [LARGE SCALE GENOMIC DNA]</scope>
</reference>
<accession>A0A484LWN1</accession>